<comment type="caution">
    <text evidence="1">The sequence shown here is derived from an EMBL/GenBank/DDBJ whole genome shotgun (WGS) entry which is preliminary data.</text>
</comment>
<protein>
    <recommendedName>
        <fullName evidence="3">AbrB/MazE/SpoVT family DNA-binding domain-containing protein</fullName>
    </recommendedName>
</protein>
<proteinExistence type="predicted"/>
<dbReference type="GeneID" id="91150047"/>
<name>A0ABV2MKI4_9HYPH</name>
<dbReference type="RefSeq" id="WP_168296125.1">
    <property type="nucleotide sequence ID" value="NZ_CP071604.1"/>
</dbReference>
<evidence type="ECO:0008006" key="3">
    <source>
        <dbReference type="Google" id="ProtNLM"/>
    </source>
</evidence>
<dbReference type="Proteomes" id="UP001549077">
    <property type="component" value="Unassembled WGS sequence"/>
</dbReference>
<dbReference type="EMBL" id="JBEPMY010000008">
    <property type="protein sequence ID" value="MET3755908.1"/>
    <property type="molecule type" value="Genomic_DNA"/>
</dbReference>
<evidence type="ECO:0000313" key="1">
    <source>
        <dbReference type="EMBL" id="MET3755908.1"/>
    </source>
</evidence>
<organism evidence="1 2">
    <name type="scientific">Rhizobium binae</name>
    <dbReference type="NCBI Taxonomy" id="1138190"/>
    <lineage>
        <taxon>Bacteria</taxon>
        <taxon>Pseudomonadati</taxon>
        <taxon>Pseudomonadota</taxon>
        <taxon>Alphaproteobacteria</taxon>
        <taxon>Hyphomicrobiales</taxon>
        <taxon>Rhizobiaceae</taxon>
        <taxon>Rhizobium/Agrobacterium group</taxon>
        <taxon>Rhizobium</taxon>
    </lineage>
</organism>
<sequence length="88" mass="9774">MPSLFVTMKGQLTLGRDLLAHLGVRPGEHIEVEKLPRGELGIKAARPTGTIDEFIGRHAGKTREPLTIEEMNEISAARWTAAKEDVWQ</sequence>
<accession>A0ABV2MKI4</accession>
<reference evidence="1 2" key="1">
    <citation type="submission" date="2024-06" db="EMBL/GenBank/DDBJ databases">
        <title>Genomic Encyclopedia of Type Strains, Phase IV (KMG-IV): sequencing the most valuable type-strain genomes for metagenomic binning, comparative biology and taxonomic classification.</title>
        <authorList>
            <person name="Goeker M."/>
        </authorList>
    </citation>
    <scope>NUCLEOTIDE SEQUENCE [LARGE SCALE GENOMIC DNA]</scope>
    <source>
        <strain evidence="1 2">DSM 29288</strain>
    </source>
</reference>
<evidence type="ECO:0000313" key="2">
    <source>
        <dbReference type="Proteomes" id="UP001549077"/>
    </source>
</evidence>
<keyword evidence="2" id="KW-1185">Reference proteome</keyword>
<gene>
    <name evidence="1" type="ORF">ABID08_003279</name>
</gene>